<proteinExistence type="predicted"/>
<accession>A0A2P8EDM9</accession>
<dbReference type="Proteomes" id="UP000240708">
    <property type="component" value="Unassembled WGS sequence"/>
</dbReference>
<dbReference type="OrthoDB" id="825882at2"/>
<dbReference type="EMBL" id="PYGF01000001">
    <property type="protein sequence ID" value="PSL07527.1"/>
    <property type="molecule type" value="Genomic_DNA"/>
</dbReference>
<evidence type="ECO:0000313" key="1">
    <source>
        <dbReference type="EMBL" id="PSL07527.1"/>
    </source>
</evidence>
<dbReference type="AlphaFoldDB" id="A0A2P8EDM9"/>
<protein>
    <submittedName>
        <fullName evidence="1">Uncharacterized protein</fullName>
    </submittedName>
</protein>
<evidence type="ECO:0000313" key="2">
    <source>
        <dbReference type="Proteomes" id="UP000240708"/>
    </source>
</evidence>
<keyword evidence="2" id="KW-1185">Reference proteome</keyword>
<comment type="caution">
    <text evidence="1">The sequence shown here is derived from an EMBL/GenBank/DDBJ whole genome shotgun (WGS) entry which is preliminary data.</text>
</comment>
<sequence>MQESWKLRIDEHTGPTYTKASLLQLLESNTKELGIFLSYYFKKQGAVAENVTVSNPPVFTEKLTGKLQVEFDLVFFNACLNIHENEKEQMELTFKIIPEDAQLILIGPYWPEREMDEI</sequence>
<reference evidence="1 2" key="1">
    <citation type="submission" date="2018-03" db="EMBL/GenBank/DDBJ databases">
        <title>Genomic Encyclopedia of Archaeal and Bacterial Type Strains, Phase II (KMG-II): from individual species to whole genera.</title>
        <authorList>
            <person name="Goeker M."/>
        </authorList>
    </citation>
    <scope>NUCLEOTIDE SEQUENCE [LARGE SCALE GENOMIC DNA]</scope>
    <source>
        <strain evidence="1 2">DSM 28057</strain>
    </source>
</reference>
<name>A0A2P8EDM9_9BACT</name>
<gene>
    <name evidence="1" type="ORF">CLV48_101459</name>
</gene>
<organism evidence="1 2">
    <name type="scientific">Cecembia rubra</name>
    <dbReference type="NCBI Taxonomy" id="1485585"/>
    <lineage>
        <taxon>Bacteria</taxon>
        <taxon>Pseudomonadati</taxon>
        <taxon>Bacteroidota</taxon>
        <taxon>Cytophagia</taxon>
        <taxon>Cytophagales</taxon>
        <taxon>Cyclobacteriaceae</taxon>
        <taxon>Cecembia</taxon>
    </lineage>
</organism>